<evidence type="ECO:0000313" key="1">
    <source>
        <dbReference type="EMBL" id="CAL1406561.1"/>
    </source>
</evidence>
<dbReference type="Proteomes" id="UP001497516">
    <property type="component" value="Chromosome 8"/>
</dbReference>
<proteinExistence type="predicted"/>
<accession>A0AAV2G7V7</accession>
<evidence type="ECO:0000313" key="2">
    <source>
        <dbReference type="Proteomes" id="UP001497516"/>
    </source>
</evidence>
<organism evidence="1 2">
    <name type="scientific">Linum trigynum</name>
    <dbReference type="NCBI Taxonomy" id="586398"/>
    <lineage>
        <taxon>Eukaryota</taxon>
        <taxon>Viridiplantae</taxon>
        <taxon>Streptophyta</taxon>
        <taxon>Embryophyta</taxon>
        <taxon>Tracheophyta</taxon>
        <taxon>Spermatophyta</taxon>
        <taxon>Magnoliopsida</taxon>
        <taxon>eudicotyledons</taxon>
        <taxon>Gunneridae</taxon>
        <taxon>Pentapetalae</taxon>
        <taxon>rosids</taxon>
        <taxon>fabids</taxon>
        <taxon>Malpighiales</taxon>
        <taxon>Linaceae</taxon>
        <taxon>Linum</taxon>
    </lineage>
</organism>
<sequence>MEIGSMAVEFAAVTAASHFGPNHTTRGSQKMEEELGLTVEKETTHEKGILVEKVGFDLRLESGLVMG</sequence>
<reference evidence="1 2" key="1">
    <citation type="submission" date="2024-04" db="EMBL/GenBank/DDBJ databases">
        <authorList>
            <person name="Fracassetti M."/>
        </authorList>
    </citation>
    <scope>NUCLEOTIDE SEQUENCE [LARGE SCALE GENOMIC DNA]</scope>
</reference>
<protein>
    <submittedName>
        <fullName evidence="1">Uncharacterized protein</fullName>
    </submittedName>
</protein>
<name>A0AAV2G7V7_9ROSI</name>
<keyword evidence="2" id="KW-1185">Reference proteome</keyword>
<gene>
    <name evidence="1" type="ORF">LTRI10_LOCUS46278</name>
</gene>
<dbReference type="AlphaFoldDB" id="A0AAV2G7V7"/>
<dbReference type="EMBL" id="OZ034821">
    <property type="protein sequence ID" value="CAL1406561.1"/>
    <property type="molecule type" value="Genomic_DNA"/>
</dbReference>